<dbReference type="GO" id="GO:0006814">
    <property type="term" value="P:sodium ion transport"/>
    <property type="evidence" value="ECO:0007669"/>
    <property type="project" value="UniProtKB-KW"/>
</dbReference>
<feature type="transmembrane region" description="Helical" evidence="14">
    <location>
        <begin position="332"/>
        <end position="356"/>
    </location>
</feature>
<dbReference type="GO" id="GO:0015293">
    <property type="term" value="F:symporter activity"/>
    <property type="evidence" value="ECO:0007669"/>
    <property type="project" value="UniProtKB-KW"/>
</dbReference>
<organism evidence="15 16">
    <name type="scientific">Anoxynatronum buryatiense</name>
    <dbReference type="NCBI Taxonomy" id="489973"/>
    <lineage>
        <taxon>Bacteria</taxon>
        <taxon>Bacillati</taxon>
        <taxon>Bacillota</taxon>
        <taxon>Clostridia</taxon>
        <taxon>Eubacteriales</taxon>
        <taxon>Clostridiaceae</taxon>
        <taxon>Anoxynatronum</taxon>
    </lineage>
</organism>
<protein>
    <submittedName>
        <fullName evidence="15">Solute:Na+ symporter, SSS family</fullName>
    </submittedName>
</protein>
<evidence type="ECO:0000256" key="13">
    <source>
        <dbReference type="RuleBase" id="RU362091"/>
    </source>
</evidence>
<keyword evidence="8" id="KW-0915">Sodium</keyword>
<evidence type="ECO:0000256" key="1">
    <source>
        <dbReference type="ARBA" id="ARBA00004651"/>
    </source>
</evidence>
<keyword evidence="7 14" id="KW-1133">Transmembrane helix</keyword>
<evidence type="ECO:0000256" key="7">
    <source>
        <dbReference type="ARBA" id="ARBA00022989"/>
    </source>
</evidence>
<evidence type="ECO:0000256" key="11">
    <source>
        <dbReference type="ARBA" id="ARBA00023201"/>
    </source>
</evidence>
<dbReference type="Proteomes" id="UP001158066">
    <property type="component" value="Unassembled WGS sequence"/>
</dbReference>
<comment type="catalytic activity">
    <reaction evidence="12">
        <text>L-proline(in) + Na(+)(in) = L-proline(out) + Na(+)(out)</text>
        <dbReference type="Rhea" id="RHEA:28967"/>
        <dbReference type="ChEBI" id="CHEBI:29101"/>
        <dbReference type="ChEBI" id="CHEBI:60039"/>
    </reaction>
</comment>
<comment type="similarity">
    <text evidence="2 13">Belongs to the sodium:solute symporter (SSF) (TC 2.A.21) family.</text>
</comment>
<feature type="transmembrane region" description="Helical" evidence="14">
    <location>
        <begin position="432"/>
        <end position="452"/>
    </location>
</feature>
<evidence type="ECO:0000256" key="9">
    <source>
        <dbReference type="ARBA" id="ARBA00023065"/>
    </source>
</evidence>
<dbReference type="PANTHER" id="PTHR48086:SF3">
    <property type="entry name" value="SODIUM_PROLINE SYMPORTER"/>
    <property type="match status" value="1"/>
</dbReference>
<feature type="transmembrane region" description="Helical" evidence="14">
    <location>
        <begin position="6"/>
        <end position="23"/>
    </location>
</feature>
<dbReference type="Gene3D" id="1.20.1730.10">
    <property type="entry name" value="Sodium/glucose cotransporter"/>
    <property type="match status" value="1"/>
</dbReference>
<feature type="transmembrane region" description="Helical" evidence="14">
    <location>
        <begin position="181"/>
        <end position="198"/>
    </location>
</feature>
<keyword evidence="5 14" id="KW-0812">Transmembrane</keyword>
<proteinExistence type="inferred from homology"/>
<dbReference type="AlphaFoldDB" id="A0AA45WWD7"/>
<dbReference type="RefSeq" id="WP_283408963.1">
    <property type="nucleotide sequence ID" value="NZ_FXUF01000005.1"/>
</dbReference>
<evidence type="ECO:0000313" key="16">
    <source>
        <dbReference type="Proteomes" id="UP001158066"/>
    </source>
</evidence>
<feature type="transmembrane region" description="Helical" evidence="14">
    <location>
        <begin position="118"/>
        <end position="139"/>
    </location>
</feature>
<feature type="transmembrane region" description="Helical" evidence="14">
    <location>
        <begin position="458"/>
        <end position="477"/>
    </location>
</feature>
<keyword evidence="3" id="KW-0813">Transport</keyword>
<dbReference type="EMBL" id="FXUF01000005">
    <property type="protein sequence ID" value="SMP53647.1"/>
    <property type="molecule type" value="Genomic_DNA"/>
</dbReference>
<accession>A0AA45WWD7</accession>
<comment type="subcellular location">
    <subcellularLocation>
        <location evidence="1">Cell membrane</location>
        <topology evidence="1">Multi-pass membrane protein</topology>
    </subcellularLocation>
</comment>
<evidence type="ECO:0000256" key="14">
    <source>
        <dbReference type="SAM" id="Phobius"/>
    </source>
</evidence>
<dbReference type="InterPro" id="IPR050277">
    <property type="entry name" value="Sodium:Solute_Symporter"/>
</dbReference>
<evidence type="ECO:0000256" key="12">
    <source>
        <dbReference type="ARBA" id="ARBA00033708"/>
    </source>
</evidence>
<reference evidence="15" key="1">
    <citation type="submission" date="2017-05" db="EMBL/GenBank/DDBJ databases">
        <authorList>
            <person name="Varghese N."/>
            <person name="Submissions S."/>
        </authorList>
    </citation>
    <scope>NUCLEOTIDE SEQUENCE</scope>
    <source>
        <strain evidence="15">Su22</strain>
    </source>
</reference>
<keyword evidence="10 14" id="KW-0472">Membrane</keyword>
<gene>
    <name evidence="15" type="ORF">SAMN06296020_10531</name>
</gene>
<dbReference type="Pfam" id="PF00474">
    <property type="entry name" value="SSF"/>
    <property type="match status" value="1"/>
</dbReference>
<evidence type="ECO:0000256" key="5">
    <source>
        <dbReference type="ARBA" id="ARBA00022692"/>
    </source>
</evidence>
<keyword evidence="4" id="KW-1003">Cell membrane</keyword>
<sequence>MNKSLTYLLYFTLYTIVLLFFGKGGFKKTKNARDFFVAVNSLGLAVSIATFTATWFSAASMQGLSGSLYAYGYNTVLYAVVPWFLGATLLVLLASRLKSHDIITLPEYFHLRYQSRSLQAAGGLVIVMTYILYIIIQIRGFGIVVSEFLDINYTFAIILVYMFVMYTTFGGLFSVARTDSLNIFLIIAGTLLAAGLVLRDVGGVTAMHQQAALISTRPFPAAPMATAPGALLDPFAKGAYPPLLTFTSFFGWGLGLAANPQYAMRITSAKDTRTAIRMICLSVVLLAAMYLCMFIIGIGSRVLQPAIETIHSADEVLPYVINNVIYSRFSGVILVSIMAAAISTANSQLLVAASGFSYDIYRNLVNPRVSDEKMLLLNRAFIFVAGTISLILSMNPPDSLLIYGGYIWGFFSVTFLLPLYGGLFWKKACREGAMASFAGGLLMMVACMLLGTEARFQLHPAFPGFLVSCAIFFPVCLKYQRPRSAE</sequence>
<dbReference type="PANTHER" id="PTHR48086">
    <property type="entry name" value="SODIUM/PROLINE SYMPORTER-RELATED"/>
    <property type="match status" value="1"/>
</dbReference>
<feature type="transmembrane region" description="Helical" evidence="14">
    <location>
        <begin position="279"/>
        <end position="299"/>
    </location>
</feature>
<evidence type="ECO:0000256" key="4">
    <source>
        <dbReference type="ARBA" id="ARBA00022475"/>
    </source>
</evidence>
<evidence type="ECO:0000256" key="2">
    <source>
        <dbReference type="ARBA" id="ARBA00006434"/>
    </source>
</evidence>
<evidence type="ECO:0000256" key="8">
    <source>
        <dbReference type="ARBA" id="ARBA00023053"/>
    </source>
</evidence>
<evidence type="ECO:0000313" key="15">
    <source>
        <dbReference type="EMBL" id="SMP53647.1"/>
    </source>
</evidence>
<keyword evidence="9" id="KW-0406">Ion transport</keyword>
<dbReference type="CDD" id="cd10322">
    <property type="entry name" value="SLC5sbd"/>
    <property type="match status" value="1"/>
</dbReference>
<dbReference type="PROSITE" id="PS50283">
    <property type="entry name" value="NA_SOLUT_SYMP_3"/>
    <property type="match status" value="1"/>
</dbReference>
<comment type="caution">
    <text evidence="15">The sequence shown here is derived from an EMBL/GenBank/DDBJ whole genome shotgun (WGS) entry which is preliminary data.</text>
</comment>
<evidence type="ECO:0000256" key="6">
    <source>
        <dbReference type="ARBA" id="ARBA00022847"/>
    </source>
</evidence>
<feature type="transmembrane region" description="Helical" evidence="14">
    <location>
        <begin position="76"/>
        <end position="97"/>
    </location>
</feature>
<feature type="transmembrane region" description="Helical" evidence="14">
    <location>
        <begin position="376"/>
        <end position="394"/>
    </location>
</feature>
<feature type="transmembrane region" description="Helical" evidence="14">
    <location>
        <begin position="400"/>
        <end position="420"/>
    </location>
</feature>
<keyword evidence="11" id="KW-0739">Sodium transport</keyword>
<dbReference type="InterPro" id="IPR038377">
    <property type="entry name" value="Na/Glc_symporter_sf"/>
</dbReference>
<feature type="transmembrane region" description="Helical" evidence="14">
    <location>
        <begin position="35"/>
        <end position="56"/>
    </location>
</feature>
<name>A0AA45WWD7_9CLOT</name>
<feature type="transmembrane region" description="Helical" evidence="14">
    <location>
        <begin position="239"/>
        <end position="258"/>
    </location>
</feature>
<dbReference type="InterPro" id="IPR001734">
    <property type="entry name" value="Na/solute_symporter"/>
</dbReference>
<dbReference type="GO" id="GO:0005886">
    <property type="term" value="C:plasma membrane"/>
    <property type="evidence" value="ECO:0007669"/>
    <property type="project" value="UniProtKB-SubCell"/>
</dbReference>
<keyword evidence="6" id="KW-0769">Symport</keyword>
<evidence type="ECO:0000256" key="3">
    <source>
        <dbReference type="ARBA" id="ARBA00022448"/>
    </source>
</evidence>
<keyword evidence="16" id="KW-1185">Reference proteome</keyword>
<feature type="transmembrane region" description="Helical" evidence="14">
    <location>
        <begin position="151"/>
        <end position="169"/>
    </location>
</feature>
<evidence type="ECO:0000256" key="10">
    <source>
        <dbReference type="ARBA" id="ARBA00023136"/>
    </source>
</evidence>